<keyword evidence="2" id="KW-1185">Reference proteome</keyword>
<accession>A0A1L7XHN4</accession>
<proteinExistence type="predicted"/>
<dbReference type="AlphaFoldDB" id="A0A1L7XHN4"/>
<organism evidence="1 2">
    <name type="scientific">Phialocephala subalpina</name>
    <dbReference type="NCBI Taxonomy" id="576137"/>
    <lineage>
        <taxon>Eukaryota</taxon>
        <taxon>Fungi</taxon>
        <taxon>Dikarya</taxon>
        <taxon>Ascomycota</taxon>
        <taxon>Pezizomycotina</taxon>
        <taxon>Leotiomycetes</taxon>
        <taxon>Helotiales</taxon>
        <taxon>Mollisiaceae</taxon>
        <taxon>Phialocephala</taxon>
        <taxon>Phialocephala fortinii species complex</taxon>
    </lineage>
</organism>
<dbReference type="EMBL" id="FJOG01000026">
    <property type="protein sequence ID" value="CZR64466.1"/>
    <property type="molecule type" value="Genomic_DNA"/>
</dbReference>
<protein>
    <submittedName>
        <fullName evidence="1">Uncharacterized protein</fullName>
    </submittedName>
</protein>
<name>A0A1L7XHN4_9HELO</name>
<gene>
    <name evidence="1" type="ORF">PAC_14364</name>
</gene>
<evidence type="ECO:0000313" key="2">
    <source>
        <dbReference type="Proteomes" id="UP000184330"/>
    </source>
</evidence>
<sequence length="253" mass="29527">MENMCPSGHVHDHHDHLETFPRTAAEVAKLIAEYPETDPAKRRDEYFKLTGRVCRVLCENAQIAEWPTMPSADSSFTIFPELPEKVPSSTANASQALQYRPRYPPPVLQTCVEFREEALRAHELERIGDKQEDVARTEWIQYNRDVHIRDLDFSSPEHGYRDGEDNEWTGRPACFEHIETLAVNYDVVLPEIAAAPSLIRHFFPKLRVLLLLIDEEYEIEKFWSGNYHRYEMDQVAVRERQALAQFCRPPFKE</sequence>
<reference evidence="1 2" key="1">
    <citation type="submission" date="2016-03" db="EMBL/GenBank/DDBJ databases">
        <authorList>
            <person name="Ploux O."/>
        </authorList>
    </citation>
    <scope>NUCLEOTIDE SEQUENCE [LARGE SCALE GENOMIC DNA]</scope>
    <source>
        <strain evidence="1 2">UAMH 11012</strain>
    </source>
</reference>
<dbReference type="Proteomes" id="UP000184330">
    <property type="component" value="Unassembled WGS sequence"/>
</dbReference>
<evidence type="ECO:0000313" key="1">
    <source>
        <dbReference type="EMBL" id="CZR64466.1"/>
    </source>
</evidence>